<dbReference type="AlphaFoldDB" id="A0A3B0C9V3"/>
<keyword evidence="1" id="KW-0472">Membrane</keyword>
<comment type="caution">
    <text evidence="2">The sequence shown here is derived from an EMBL/GenBank/DDBJ whole genome shotgun (WGS) entry which is preliminary data.</text>
</comment>
<evidence type="ECO:0000313" key="2">
    <source>
        <dbReference type="EMBL" id="RKN82453.1"/>
    </source>
</evidence>
<evidence type="ECO:0000313" key="3">
    <source>
        <dbReference type="Proteomes" id="UP000276603"/>
    </source>
</evidence>
<organism evidence="2 3">
    <name type="scientific">Ulvibacterium marinum</name>
    <dbReference type="NCBI Taxonomy" id="2419782"/>
    <lineage>
        <taxon>Bacteria</taxon>
        <taxon>Pseudomonadati</taxon>
        <taxon>Bacteroidota</taxon>
        <taxon>Flavobacteriia</taxon>
        <taxon>Flavobacteriales</taxon>
        <taxon>Flavobacteriaceae</taxon>
        <taxon>Ulvibacterium</taxon>
    </lineage>
</organism>
<dbReference type="EMBL" id="RBCJ01000001">
    <property type="protein sequence ID" value="RKN82453.1"/>
    <property type="molecule type" value="Genomic_DNA"/>
</dbReference>
<reference evidence="2 3" key="1">
    <citation type="submission" date="2018-10" db="EMBL/GenBank/DDBJ databases">
        <title>Ulvibacterium marinum gen. nov., sp. nov., a novel marine bacterium of the family Flavobacteriaceae, isolated from a culture of the green alga Ulva prolifera.</title>
        <authorList>
            <person name="Zhang Z."/>
        </authorList>
    </citation>
    <scope>NUCLEOTIDE SEQUENCE [LARGE SCALE GENOMIC DNA]</scope>
    <source>
        <strain evidence="2 3">CCMM003</strain>
    </source>
</reference>
<keyword evidence="1" id="KW-1133">Transmembrane helix</keyword>
<feature type="transmembrane region" description="Helical" evidence="1">
    <location>
        <begin position="12"/>
        <end position="31"/>
    </location>
</feature>
<protein>
    <submittedName>
        <fullName evidence="2">Uncharacterized protein</fullName>
    </submittedName>
</protein>
<dbReference type="RefSeq" id="WP_120709644.1">
    <property type="nucleotide sequence ID" value="NZ_RBCJ01000001.1"/>
</dbReference>
<name>A0A3B0C9V3_9FLAO</name>
<keyword evidence="1" id="KW-0812">Transmembrane</keyword>
<evidence type="ECO:0000256" key="1">
    <source>
        <dbReference type="SAM" id="Phobius"/>
    </source>
</evidence>
<proteinExistence type="predicted"/>
<dbReference type="Proteomes" id="UP000276603">
    <property type="component" value="Unassembled WGS sequence"/>
</dbReference>
<dbReference type="OrthoDB" id="1449030at2"/>
<sequence length="85" mass="9710">MMGISPDLNTGFIIMVLLFTHLIVGILRGLYRYQMIEKYQNNYYGDPPMGLLSKLAHNWLTGTFNSTTFFLSASLTIMLFLLINV</sequence>
<keyword evidence="3" id="KW-1185">Reference proteome</keyword>
<accession>A0A3B0C9V3</accession>
<feature type="transmembrane region" description="Helical" evidence="1">
    <location>
        <begin position="59"/>
        <end position="83"/>
    </location>
</feature>
<gene>
    <name evidence="2" type="ORF">D7Z94_00960</name>
</gene>